<evidence type="ECO:0000313" key="2">
    <source>
        <dbReference type="EMBL" id="OLZ41986.1"/>
    </source>
</evidence>
<evidence type="ECO:0000256" key="1">
    <source>
        <dbReference type="SAM" id="Phobius"/>
    </source>
</evidence>
<proteinExistence type="predicted"/>
<dbReference type="Proteomes" id="UP000189370">
    <property type="component" value="Unassembled WGS sequence"/>
</dbReference>
<dbReference type="RefSeq" id="WP_076147090.1">
    <property type="nucleotide sequence ID" value="NZ_LWLN01000001.1"/>
</dbReference>
<accession>A0A1S8AZF7</accession>
<dbReference type="STRING" id="301967.A6E15_13795"/>
<keyword evidence="1" id="KW-0472">Membrane</keyword>
<reference evidence="3" key="1">
    <citation type="submission" date="2016-04" db="EMBL/GenBank/DDBJ databases">
        <authorList>
            <person name="Chen S.-C."/>
            <person name="Lai M.-C."/>
        </authorList>
    </citation>
    <scope>NUCLEOTIDE SEQUENCE [LARGE SCALE GENOMIC DNA]</scope>
    <source>
        <strain evidence="3">AB14</strain>
    </source>
</reference>
<evidence type="ECO:0000313" key="3">
    <source>
        <dbReference type="Proteomes" id="UP000189370"/>
    </source>
</evidence>
<feature type="transmembrane region" description="Helical" evidence="1">
    <location>
        <begin position="7"/>
        <end position="29"/>
    </location>
</feature>
<dbReference type="EMBL" id="LWLN01000001">
    <property type="protein sequence ID" value="OLZ41986.1"/>
    <property type="molecule type" value="Genomic_DNA"/>
</dbReference>
<name>A0A1S8AZF7_9EURY</name>
<keyword evidence="3" id="KW-1185">Reference proteome</keyword>
<dbReference type="OrthoDB" id="177830at2157"/>
<dbReference type="AlphaFoldDB" id="A0A1S8AZF7"/>
<sequence>MRISEGALLVVLAMLVPFIVELRTALSWFGIKLTILETLILGSVITLAVLVWAMRPEKNDTNGGSSRPS</sequence>
<keyword evidence="1" id="KW-0812">Transmembrane</keyword>
<gene>
    <name evidence="2" type="ORF">A6E15_13795</name>
</gene>
<feature type="transmembrane region" description="Helical" evidence="1">
    <location>
        <begin position="35"/>
        <end position="53"/>
    </location>
</feature>
<organism evidence="2 3">
    <name type="scientific">Natrinema saccharevitans</name>
    <dbReference type="NCBI Taxonomy" id="301967"/>
    <lineage>
        <taxon>Archaea</taxon>
        <taxon>Methanobacteriati</taxon>
        <taxon>Methanobacteriota</taxon>
        <taxon>Stenosarchaea group</taxon>
        <taxon>Halobacteria</taxon>
        <taxon>Halobacteriales</taxon>
        <taxon>Natrialbaceae</taxon>
        <taxon>Natrinema</taxon>
    </lineage>
</organism>
<comment type="caution">
    <text evidence="2">The sequence shown here is derived from an EMBL/GenBank/DDBJ whole genome shotgun (WGS) entry which is preliminary data.</text>
</comment>
<protein>
    <submittedName>
        <fullName evidence="2">CbaC protein</fullName>
    </submittedName>
</protein>
<keyword evidence="1" id="KW-1133">Transmembrane helix</keyword>